<accession>A0A0F9LJV9</accession>
<evidence type="ECO:0000256" key="1">
    <source>
        <dbReference type="SAM" id="Coils"/>
    </source>
</evidence>
<reference evidence="2" key="1">
    <citation type="journal article" date="2015" name="Nature">
        <title>Complex archaea that bridge the gap between prokaryotes and eukaryotes.</title>
        <authorList>
            <person name="Spang A."/>
            <person name="Saw J.H."/>
            <person name="Jorgensen S.L."/>
            <person name="Zaremba-Niedzwiedzka K."/>
            <person name="Martijn J."/>
            <person name="Lind A.E."/>
            <person name="van Eijk R."/>
            <person name="Schleper C."/>
            <person name="Guy L."/>
            <person name="Ettema T.J."/>
        </authorList>
    </citation>
    <scope>NUCLEOTIDE SEQUENCE</scope>
</reference>
<dbReference type="EMBL" id="LAZR01012268">
    <property type="protein sequence ID" value="KKM27725.1"/>
    <property type="molecule type" value="Genomic_DNA"/>
</dbReference>
<comment type="caution">
    <text evidence="2">The sequence shown here is derived from an EMBL/GenBank/DDBJ whole genome shotgun (WGS) entry which is preliminary data.</text>
</comment>
<name>A0A0F9LJV9_9ZZZZ</name>
<protein>
    <submittedName>
        <fullName evidence="2">Uncharacterized protein</fullName>
    </submittedName>
</protein>
<gene>
    <name evidence="2" type="ORF">LCGC14_1571880</name>
</gene>
<proteinExistence type="predicted"/>
<dbReference type="AlphaFoldDB" id="A0A0F9LJV9"/>
<feature type="coiled-coil region" evidence="1">
    <location>
        <begin position="10"/>
        <end position="37"/>
    </location>
</feature>
<sequence>MTNGAVEDTLREIAEQLATAKQTLPDAEALVEVLEEAGEDAAEVRALITETKVRIVGWEKTLQRRGVTVPSPKPEEEE</sequence>
<keyword evidence="1" id="KW-0175">Coiled coil</keyword>
<organism evidence="2">
    <name type="scientific">marine sediment metagenome</name>
    <dbReference type="NCBI Taxonomy" id="412755"/>
    <lineage>
        <taxon>unclassified sequences</taxon>
        <taxon>metagenomes</taxon>
        <taxon>ecological metagenomes</taxon>
    </lineage>
</organism>
<evidence type="ECO:0000313" key="2">
    <source>
        <dbReference type="EMBL" id="KKM27725.1"/>
    </source>
</evidence>